<keyword evidence="2" id="KW-1185">Reference proteome</keyword>
<proteinExistence type="predicted"/>
<gene>
    <name evidence="1" type="ORF">JM949_21665</name>
</gene>
<evidence type="ECO:0000313" key="1">
    <source>
        <dbReference type="EMBL" id="MBM0277796.1"/>
    </source>
</evidence>
<protein>
    <recommendedName>
        <fullName evidence="3">ANTAR domain-containing protein</fullName>
    </recommendedName>
</protein>
<name>A0ABS1YK57_9ACTN</name>
<dbReference type="EMBL" id="JAEVHL010000123">
    <property type="protein sequence ID" value="MBM0277796.1"/>
    <property type="molecule type" value="Genomic_DNA"/>
</dbReference>
<sequence length="118" mass="12419">MTADLTKKRALLAVWPGSRADSSAGMCDSGCVMTLTTPPAKQRDVDAALADPARVERSRADHTEGLRKLATAVEVAIGRGATREEILAVVTRAADELAQSSTLAATARARVHDGIDTY</sequence>
<accession>A0ABS1YK57</accession>
<comment type="caution">
    <text evidence="1">The sequence shown here is derived from an EMBL/GenBank/DDBJ whole genome shotgun (WGS) entry which is preliminary data.</text>
</comment>
<evidence type="ECO:0008006" key="3">
    <source>
        <dbReference type="Google" id="ProtNLM"/>
    </source>
</evidence>
<dbReference type="Proteomes" id="UP000622245">
    <property type="component" value="Unassembled WGS sequence"/>
</dbReference>
<reference evidence="1 2" key="1">
    <citation type="submission" date="2021-01" db="EMBL/GenBank/DDBJ databases">
        <title>Draft genome sequence of Micromonospora sp. strain STR1s_6.</title>
        <authorList>
            <person name="Karlyshev A."/>
            <person name="Jawad R."/>
        </authorList>
    </citation>
    <scope>NUCLEOTIDE SEQUENCE [LARGE SCALE GENOMIC DNA]</scope>
    <source>
        <strain evidence="1 2">STR1S-6</strain>
    </source>
</reference>
<organism evidence="1 2">
    <name type="scientific">Micromonospora tarensis</name>
    <dbReference type="NCBI Taxonomy" id="2806100"/>
    <lineage>
        <taxon>Bacteria</taxon>
        <taxon>Bacillati</taxon>
        <taxon>Actinomycetota</taxon>
        <taxon>Actinomycetes</taxon>
        <taxon>Micromonosporales</taxon>
        <taxon>Micromonosporaceae</taxon>
        <taxon>Micromonospora</taxon>
    </lineage>
</organism>
<dbReference type="RefSeq" id="WP_203150203.1">
    <property type="nucleotide sequence ID" value="NZ_JAEVHL010000123.1"/>
</dbReference>
<evidence type="ECO:0000313" key="2">
    <source>
        <dbReference type="Proteomes" id="UP000622245"/>
    </source>
</evidence>